<dbReference type="HOGENOM" id="CLU_122289_0_0_0"/>
<proteinExistence type="predicted"/>
<reference evidence="2 3" key="1">
    <citation type="journal article" date="2014" name="Genome Announc.">
        <title>Genome Sequence and Methylome of Soil Bacterium Gemmatirosa kalamazoonensis KBS708T, a Member of the Rarely Cultivated Gemmatimonadetes Phylum.</title>
        <authorList>
            <person name="Debruyn J.M."/>
            <person name="Radosevich M."/>
            <person name="Wommack K.E."/>
            <person name="Polson S.W."/>
            <person name="Hauser L.J."/>
            <person name="Fawaz M.N."/>
            <person name="Korlach J."/>
            <person name="Tsai Y.C."/>
        </authorList>
    </citation>
    <scope>NUCLEOTIDE SEQUENCE [LARGE SCALE GENOMIC DNA]</scope>
    <source>
        <strain evidence="2 3">KBS708</strain>
    </source>
</reference>
<dbReference type="EMBL" id="CP007128">
    <property type="protein sequence ID" value="AHG89160.1"/>
    <property type="molecule type" value="Genomic_DNA"/>
</dbReference>
<evidence type="ECO:0008006" key="4">
    <source>
        <dbReference type="Google" id="ProtNLM"/>
    </source>
</evidence>
<evidence type="ECO:0000313" key="2">
    <source>
        <dbReference type="EMBL" id="AHG89160.1"/>
    </source>
</evidence>
<dbReference type="Pfam" id="PF12098">
    <property type="entry name" value="DUF3574"/>
    <property type="match status" value="1"/>
</dbReference>
<protein>
    <recommendedName>
        <fullName evidence="4">Lipoprotein</fullName>
    </recommendedName>
</protein>
<name>W0RFN8_9BACT</name>
<dbReference type="InterPro" id="IPR021957">
    <property type="entry name" value="DUF3574"/>
</dbReference>
<dbReference type="eggNOG" id="COG2913">
    <property type="taxonomic scope" value="Bacteria"/>
</dbReference>
<dbReference type="OrthoDB" id="5296954at2"/>
<dbReference type="Proteomes" id="UP000019151">
    <property type="component" value="Chromosome"/>
</dbReference>
<dbReference type="PROSITE" id="PS51257">
    <property type="entry name" value="PROKAR_LIPOPROTEIN"/>
    <property type="match status" value="1"/>
</dbReference>
<dbReference type="AlphaFoldDB" id="W0RFN8"/>
<keyword evidence="1" id="KW-0732">Signal</keyword>
<dbReference type="KEGG" id="gba:J421_1623"/>
<dbReference type="InParanoid" id="W0RFN8"/>
<evidence type="ECO:0000313" key="3">
    <source>
        <dbReference type="Proteomes" id="UP000019151"/>
    </source>
</evidence>
<gene>
    <name evidence="2" type="ORF">J421_1623</name>
</gene>
<keyword evidence="3" id="KW-1185">Reference proteome</keyword>
<accession>W0RFN8</accession>
<feature type="signal peptide" evidence="1">
    <location>
        <begin position="1"/>
        <end position="18"/>
    </location>
</feature>
<feature type="chain" id="PRO_5004794090" description="Lipoprotein" evidence="1">
    <location>
        <begin position="19"/>
        <end position="132"/>
    </location>
</feature>
<dbReference type="RefSeq" id="WP_025410675.1">
    <property type="nucleotide sequence ID" value="NZ_CP007128.1"/>
</dbReference>
<evidence type="ECO:0000256" key="1">
    <source>
        <dbReference type="SAM" id="SignalP"/>
    </source>
</evidence>
<organism evidence="2 3">
    <name type="scientific">Gemmatirosa kalamazoonensis</name>
    <dbReference type="NCBI Taxonomy" id="861299"/>
    <lineage>
        <taxon>Bacteria</taxon>
        <taxon>Pseudomonadati</taxon>
        <taxon>Gemmatimonadota</taxon>
        <taxon>Gemmatimonadia</taxon>
        <taxon>Gemmatimonadales</taxon>
        <taxon>Gemmatimonadaceae</taxon>
        <taxon>Gemmatirosa</taxon>
    </lineage>
</organism>
<dbReference type="STRING" id="861299.J421_1623"/>
<sequence>MRRAWAIGIVILSLTACAGHTRPAGLKRAHVERLYFGRNIGDTATVSDSAWTRFVHEVITTNFPEGATIWDAAGQWRDPSGATVRERSFVVELVHLVTPDVESRVTRVMDEYKRRFAQQSVLRLVAEAWASF</sequence>